<keyword evidence="2" id="KW-1133">Transmembrane helix</keyword>
<dbReference type="VEuPathDB" id="PiroplasmaDB:BBOV_II007790"/>
<dbReference type="KEGG" id="bbo:BBOV_II007790"/>
<organism evidence="4 5">
    <name type="scientific">Babesia bovis</name>
    <dbReference type="NCBI Taxonomy" id="5865"/>
    <lineage>
        <taxon>Eukaryota</taxon>
        <taxon>Sar</taxon>
        <taxon>Alveolata</taxon>
        <taxon>Apicomplexa</taxon>
        <taxon>Aconoidasida</taxon>
        <taxon>Piroplasmida</taxon>
        <taxon>Babesiidae</taxon>
        <taxon>Babesia</taxon>
    </lineage>
</organism>
<dbReference type="AlphaFoldDB" id="A7AUW8"/>
<dbReference type="InParanoid" id="A7AUW8"/>
<feature type="signal peptide" evidence="3">
    <location>
        <begin position="1"/>
        <end position="29"/>
    </location>
</feature>
<gene>
    <name evidence="4" type="ORF">BBOV_II007790</name>
</gene>
<feature type="transmembrane region" description="Helical" evidence="2">
    <location>
        <begin position="87"/>
        <end position="106"/>
    </location>
</feature>
<dbReference type="GeneID" id="5478531"/>
<keyword evidence="2" id="KW-0812">Transmembrane</keyword>
<evidence type="ECO:0000313" key="5">
    <source>
        <dbReference type="Proteomes" id="UP000002173"/>
    </source>
</evidence>
<evidence type="ECO:0000313" key="4">
    <source>
        <dbReference type="EMBL" id="EDO06729.1"/>
    </source>
</evidence>
<dbReference type="Proteomes" id="UP000002173">
    <property type="component" value="Unassembled WGS sequence"/>
</dbReference>
<reference evidence="4 5" key="1">
    <citation type="journal article" date="2007" name="PLoS Pathog.">
        <title>Genome sequence of Babesia bovis and comparative analysis of apicomplexan hemoprotozoa.</title>
        <authorList>
            <person name="Brayton K.A."/>
            <person name="Lau A.O.T."/>
            <person name="Herndon D.R."/>
            <person name="Hannick L."/>
            <person name="Kappmeyer L.S."/>
            <person name="Berens S.J."/>
            <person name="Bidwell S.L."/>
            <person name="Brown W.C."/>
            <person name="Crabtree J."/>
            <person name="Fadrosh D."/>
            <person name="Feldblum T."/>
            <person name="Forberger H.A."/>
            <person name="Haas B.J."/>
            <person name="Howell J.M."/>
            <person name="Khouri H."/>
            <person name="Koo H."/>
            <person name="Mann D.J."/>
            <person name="Norimine J."/>
            <person name="Paulsen I.T."/>
            <person name="Radune D."/>
            <person name="Ren Q."/>
            <person name="Smith R.K. Jr."/>
            <person name="Suarez C.E."/>
            <person name="White O."/>
            <person name="Wortman J.R."/>
            <person name="Knowles D.P. Jr."/>
            <person name="McElwain T.F."/>
            <person name="Nene V.M."/>
        </authorList>
    </citation>
    <scope>NUCLEOTIDE SEQUENCE [LARGE SCALE GENOMIC DNA]</scope>
    <source>
        <strain evidence="4">T2Bo</strain>
    </source>
</reference>
<dbReference type="EMBL" id="AAXT01000003">
    <property type="protein sequence ID" value="EDO06729.1"/>
    <property type="molecule type" value="Genomic_DNA"/>
</dbReference>
<evidence type="ECO:0000256" key="3">
    <source>
        <dbReference type="SAM" id="SignalP"/>
    </source>
</evidence>
<sequence length="164" mass="18211">MVRYRKLSVALLLYTTILCITEVFYDVTADETTAVQDTVPGTPESPNSSTTADLDRPEDIEESTSRTAESQGFYQRYKQFVVKHNKTFTIVLGVLSGLLLVGALVACCVKGGEMKEYVAFLIIPIVFWMGLFGYMVYKLYGNKVMAFFKNKKAAVVKSTVDSTG</sequence>
<evidence type="ECO:0000256" key="1">
    <source>
        <dbReference type="SAM" id="MobiDB-lite"/>
    </source>
</evidence>
<dbReference type="RefSeq" id="XP_001610297.1">
    <property type="nucleotide sequence ID" value="XM_001610247.1"/>
</dbReference>
<reference evidence="5" key="3">
    <citation type="journal article" date="2021" name="Int. J. Parasitol.">
        <title>Comparative analysis of gene expression between Babesia bovis blood stages and kinetes allowed by improved genome annotation.</title>
        <authorList>
            <person name="Ueti M.W."/>
            <person name="Johnson W.C."/>
            <person name="Kappmeyer L.S."/>
            <person name="Herndon D.R."/>
            <person name="Mousel M.R."/>
            <person name="Reif K.E."/>
            <person name="Taus N.S."/>
            <person name="Ifeonu O.O."/>
            <person name="Silva J.C."/>
            <person name="Suarez C.E."/>
            <person name="Brayton K.A."/>
        </authorList>
    </citation>
    <scope>NUCLEOTIDE SEQUENCE [LARGE SCALE GENOMIC DNA]</scope>
</reference>
<feature type="chain" id="PRO_5002706264" evidence="3">
    <location>
        <begin position="30"/>
        <end position="164"/>
    </location>
</feature>
<protein>
    <submittedName>
        <fullName evidence="4">Uncharacterized protein</fullName>
    </submittedName>
</protein>
<feature type="transmembrane region" description="Helical" evidence="2">
    <location>
        <begin position="118"/>
        <end position="137"/>
    </location>
</feature>
<evidence type="ECO:0000256" key="2">
    <source>
        <dbReference type="SAM" id="Phobius"/>
    </source>
</evidence>
<proteinExistence type="predicted"/>
<keyword evidence="5" id="KW-1185">Reference proteome</keyword>
<reference evidence="5" key="2">
    <citation type="journal article" date="2020" name="Data Brief">
        <title>Transcriptome dataset of Babesia bovis life stages within vertebrate and invertebrate hosts.</title>
        <authorList>
            <person name="Ueti M.W."/>
            <person name="Johnson W.C."/>
            <person name="Kappmeyer L.S."/>
            <person name="Herndon D.R."/>
            <person name="Mousel M.R."/>
            <person name="Reif K.E."/>
            <person name="Taus N.S."/>
            <person name="Ifeonu O.O."/>
            <person name="Silva J.C."/>
            <person name="Suarez C.E."/>
            <person name="Brayton K.A."/>
        </authorList>
    </citation>
    <scope>NUCLEOTIDE SEQUENCE [LARGE SCALE GENOMIC DNA]</scope>
</reference>
<comment type="caution">
    <text evidence="4">The sequence shown here is derived from an EMBL/GenBank/DDBJ whole genome shotgun (WGS) entry which is preliminary data.</text>
</comment>
<keyword evidence="3" id="KW-0732">Signal</keyword>
<keyword evidence="2" id="KW-0472">Membrane</keyword>
<name>A7AUW8_BABBO</name>
<feature type="region of interest" description="Disordered" evidence="1">
    <location>
        <begin position="35"/>
        <end position="67"/>
    </location>
</feature>
<accession>A7AUW8</accession>